<dbReference type="AlphaFoldDB" id="A0AAD7Y5Q3"/>
<feature type="binding site" evidence="7">
    <location>
        <position position="20"/>
    </location>
    <ligand>
        <name>substrate</name>
    </ligand>
</feature>
<proteinExistence type="inferred from homology"/>
<accession>A0AAD7Y5Q3</accession>
<feature type="binding site" evidence="8">
    <location>
        <position position="171"/>
    </location>
    <ligand>
        <name>Mg(2+)</name>
        <dbReference type="ChEBI" id="CHEBI:18420"/>
    </ligand>
</feature>
<dbReference type="Gene3D" id="3.40.50.1000">
    <property type="entry name" value="HAD superfamily/HAD-like"/>
    <property type="match status" value="1"/>
</dbReference>
<dbReference type="GO" id="GO:0016791">
    <property type="term" value="F:phosphatase activity"/>
    <property type="evidence" value="ECO:0007669"/>
    <property type="project" value="InterPro"/>
</dbReference>
<dbReference type="InterPro" id="IPR006384">
    <property type="entry name" value="HAD_hydro_PyrdxlP_Pase-like"/>
</dbReference>
<dbReference type="NCBIfam" id="TIGR01488">
    <property type="entry name" value="HAD-SF-IB"/>
    <property type="match status" value="1"/>
</dbReference>
<evidence type="ECO:0000256" key="4">
    <source>
        <dbReference type="ARBA" id="ARBA00022801"/>
    </source>
</evidence>
<dbReference type="InterPro" id="IPR023214">
    <property type="entry name" value="HAD_sf"/>
</dbReference>
<comment type="caution">
    <text evidence="9">The sequence shown here is derived from an EMBL/GenBank/DDBJ whole genome shotgun (WGS) entry which is preliminary data.</text>
</comment>
<dbReference type="PANTHER" id="PTHR20889:SF12">
    <property type="entry name" value="LP01149P"/>
    <property type="match status" value="1"/>
</dbReference>
<dbReference type="PANTHER" id="PTHR20889">
    <property type="entry name" value="PHOSPHATASE, ORPHAN 1, 2"/>
    <property type="match status" value="1"/>
</dbReference>
<keyword evidence="10" id="KW-1185">Reference proteome</keyword>
<feature type="binding site" evidence="8">
    <location>
        <position position="11"/>
    </location>
    <ligand>
        <name>Mg(2+)</name>
        <dbReference type="ChEBI" id="CHEBI:18420"/>
    </ligand>
</feature>
<name>A0AAD7Y5Q3_MYTSE</name>
<comment type="similarity">
    <text evidence="2">Belongs to the HAD-like hydrolase superfamily. PHOSPHO family.</text>
</comment>
<dbReference type="EMBL" id="JARGEI010000032">
    <property type="protein sequence ID" value="KAJ8703831.1"/>
    <property type="molecule type" value="Genomic_DNA"/>
</dbReference>
<sequence length="245" mass="27482">MAKALAVFDFDRTIVDDDSDATIINRLREKQPPPEWEGGNHDWTPYMSGVFEHAYSAGLSQHDILDCIGSMRPTPGVEKLITTLAAEGWDVVLVTDANSVFVTHWLKVHGLLDCITKIVTNRAFWQGDRLYIEPCMRQTTCAHCPMNLCKSLALVEWCSKHAYDRVVYCGDGRNDFCPAASLPSNAIVFPRRGYPLDDLIKKTLAAPNPQFKARVVPWTDCQLILQAIFPGRFTETAPLQPSLQM</sequence>
<dbReference type="NCBIfam" id="TIGR01489">
    <property type="entry name" value="DKMTPPase-SF"/>
    <property type="match status" value="1"/>
</dbReference>
<feature type="binding site" evidence="7">
    <location>
        <position position="96"/>
    </location>
    <ligand>
        <name>substrate</name>
    </ligand>
</feature>
<dbReference type="Pfam" id="PF06888">
    <property type="entry name" value="Put_Phosphatase"/>
    <property type="match status" value="1"/>
</dbReference>
<comment type="cofactor">
    <cofactor evidence="1 8">
        <name>Mg(2+)</name>
        <dbReference type="ChEBI" id="CHEBI:18420"/>
    </cofactor>
</comment>
<dbReference type="GO" id="GO:0046872">
    <property type="term" value="F:metal ion binding"/>
    <property type="evidence" value="ECO:0007669"/>
    <property type="project" value="UniProtKB-KW"/>
</dbReference>
<feature type="binding site" evidence="8">
    <location>
        <position position="9"/>
    </location>
    <ligand>
        <name>Mg(2+)</name>
        <dbReference type="ChEBI" id="CHEBI:18420"/>
    </ligand>
</feature>
<keyword evidence="5 8" id="KW-0460">Magnesium</keyword>
<evidence type="ECO:0000256" key="7">
    <source>
        <dbReference type="PIRSR" id="PIRSR031051-2"/>
    </source>
</evidence>
<protein>
    <submittedName>
        <fullName evidence="9">Uncharacterized protein</fullName>
    </submittedName>
</protein>
<evidence type="ECO:0000256" key="6">
    <source>
        <dbReference type="PIRSR" id="PIRSR031051-1"/>
    </source>
</evidence>
<evidence type="ECO:0000256" key="5">
    <source>
        <dbReference type="ARBA" id="ARBA00022842"/>
    </source>
</evidence>
<dbReference type="Proteomes" id="UP001231518">
    <property type="component" value="Chromosome 31"/>
</dbReference>
<evidence type="ECO:0000256" key="3">
    <source>
        <dbReference type="ARBA" id="ARBA00022723"/>
    </source>
</evidence>
<evidence type="ECO:0000256" key="1">
    <source>
        <dbReference type="ARBA" id="ARBA00001946"/>
    </source>
</evidence>
<feature type="active site" description="Proton donor" evidence="6">
    <location>
        <position position="11"/>
    </location>
</feature>
<evidence type="ECO:0000256" key="8">
    <source>
        <dbReference type="PIRSR" id="PIRSR031051-3"/>
    </source>
</evidence>
<dbReference type="InterPro" id="IPR016965">
    <property type="entry name" value="Pase_PHOSPHO-typ"/>
</dbReference>
<dbReference type="InterPro" id="IPR036412">
    <property type="entry name" value="HAD-like_sf"/>
</dbReference>
<evidence type="ECO:0000313" key="10">
    <source>
        <dbReference type="Proteomes" id="UP001231518"/>
    </source>
</evidence>
<keyword evidence="3 8" id="KW-0479">Metal-binding</keyword>
<organism evidence="9 10">
    <name type="scientific">Mythimna separata</name>
    <name type="common">Oriental armyworm</name>
    <name type="synonym">Pseudaletia separata</name>
    <dbReference type="NCBI Taxonomy" id="271217"/>
    <lineage>
        <taxon>Eukaryota</taxon>
        <taxon>Metazoa</taxon>
        <taxon>Ecdysozoa</taxon>
        <taxon>Arthropoda</taxon>
        <taxon>Hexapoda</taxon>
        <taxon>Insecta</taxon>
        <taxon>Pterygota</taxon>
        <taxon>Neoptera</taxon>
        <taxon>Endopterygota</taxon>
        <taxon>Lepidoptera</taxon>
        <taxon>Glossata</taxon>
        <taxon>Ditrysia</taxon>
        <taxon>Noctuoidea</taxon>
        <taxon>Noctuidae</taxon>
        <taxon>Noctuinae</taxon>
        <taxon>Hadenini</taxon>
        <taxon>Mythimna</taxon>
    </lineage>
</organism>
<feature type="active site" description="Nucleophile" evidence="6">
    <location>
        <position position="9"/>
    </location>
</feature>
<dbReference type="PIRSF" id="PIRSF031051">
    <property type="entry name" value="PyrdxlP_Pase_PHOSPHO2"/>
    <property type="match status" value="1"/>
</dbReference>
<evidence type="ECO:0000313" key="9">
    <source>
        <dbReference type="EMBL" id="KAJ8703831.1"/>
    </source>
</evidence>
<reference evidence="9" key="1">
    <citation type="submission" date="2023-03" db="EMBL/GenBank/DDBJ databases">
        <title>Chromosome-level genomes of two armyworms, Mythimna separata and Mythimna loreyi, provide insights into the biosynthesis and reception of sex pheromones.</title>
        <authorList>
            <person name="Zhao H."/>
        </authorList>
    </citation>
    <scope>NUCLEOTIDE SEQUENCE</scope>
    <source>
        <strain evidence="9">BeijingLab</strain>
        <tissue evidence="9">Pupa</tissue>
    </source>
</reference>
<evidence type="ECO:0000256" key="2">
    <source>
        <dbReference type="ARBA" id="ARBA00008541"/>
    </source>
</evidence>
<keyword evidence="4" id="KW-0378">Hydrolase</keyword>
<gene>
    <name evidence="9" type="ORF">PYW07_013125</name>
</gene>
<dbReference type="SUPFAM" id="SSF56784">
    <property type="entry name" value="HAD-like"/>
    <property type="match status" value="1"/>
</dbReference>